<dbReference type="AlphaFoldDB" id="A0ABD5UJC3"/>
<evidence type="ECO:0000313" key="1">
    <source>
        <dbReference type="EMBL" id="MFC6887893.1"/>
    </source>
</evidence>
<comment type="caution">
    <text evidence="1">The sequence shown here is derived from an EMBL/GenBank/DDBJ whole genome shotgun (WGS) entry which is preliminary data.</text>
</comment>
<proteinExistence type="predicted"/>
<dbReference type="RefSeq" id="WP_379764402.1">
    <property type="nucleotide sequence ID" value="NZ_JBHSXI010000001.1"/>
</dbReference>
<organism evidence="1 2">
    <name type="scientific">Halorubrum trueperi</name>
    <dbReference type="NCBI Taxonomy" id="2004704"/>
    <lineage>
        <taxon>Archaea</taxon>
        <taxon>Methanobacteriati</taxon>
        <taxon>Methanobacteriota</taxon>
        <taxon>Stenosarchaea group</taxon>
        <taxon>Halobacteria</taxon>
        <taxon>Halobacteriales</taxon>
        <taxon>Haloferacaceae</taxon>
        <taxon>Halorubrum</taxon>
    </lineage>
</organism>
<reference evidence="1 2" key="1">
    <citation type="journal article" date="2019" name="Int. J. Syst. Evol. Microbiol.">
        <title>The Global Catalogue of Microorganisms (GCM) 10K type strain sequencing project: providing services to taxonomists for standard genome sequencing and annotation.</title>
        <authorList>
            <consortium name="The Broad Institute Genomics Platform"/>
            <consortium name="The Broad Institute Genome Sequencing Center for Infectious Disease"/>
            <person name="Wu L."/>
            <person name="Ma J."/>
        </authorList>
    </citation>
    <scope>NUCLEOTIDE SEQUENCE [LARGE SCALE GENOMIC DNA]</scope>
    <source>
        <strain evidence="1 2">Y73</strain>
    </source>
</reference>
<sequence>MSVDDAHAIVRNALQGADESTPGLHELRLADLNEAEREHAIAALRSLHQLDEALAVRSELHMVEIPWDEGVGGDA</sequence>
<dbReference type="EMBL" id="JBHSXI010000001">
    <property type="protein sequence ID" value="MFC6887893.1"/>
    <property type="molecule type" value="Genomic_DNA"/>
</dbReference>
<evidence type="ECO:0000313" key="2">
    <source>
        <dbReference type="Proteomes" id="UP001596333"/>
    </source>
</evidence>
<name>A0ABD5UJC3_9EURY</name>
<accession>A0ABD5UJC3</accession>
<keyword evidence="2" id="KW-1185">Reference proteome</keyword>
<dbReference type="Proteomes" id="UP001596333">
    <property type="component" value="Unassembled WGS sequence"/>
</dbReference>
<gene>
    <name evidence="1" type="ORF">ACFQEY_02320</name>
</gene>
<protein>
    <submittedName>
        <fullName evidence="1">Uncharacterized protein</fullName>
    </submittedName>
</protein>